<evidence type="ECO:0000313" key="2">
    <source>
        <dbReference type="EMBL" id="GAA5050496.1"/>
    </source>
</evidence>
<dbReference type="Pfam" id="PF19690">
    <property type="entry name" value="DUF6191"/>
    <property type="match status" value="1"/>
</dbReference>
<name>A0ABP9K7B9_9ACTN</name>
<proteinExistence type="predicted"/>
<protein>
    <submittedName>
        <fullName evidence="2">DUF6191 domain-containing protein</fullName>
    </submittedName>
</protein>
<feature type="region of interest" description="Disordered" evidence="1">
    <location>
        <begin position="21"/>
        <end position="80"/>
    </location>
</feature>
<evidence type="ECO:0000313" key="3">
    <source>
        <dbReference type="Proteomes" id="UP001500124"/>
    </source>
</evidence>
<feature type="compositionally biased region" description="Basic and acidic residues" evidence="1">
    <location>
        <begin position="25"/>
        <end position="40"/>
    </location>
</feature>
<evidence type="ECO:0000256" key="1">
    <source>
        <dbReference type="SAM" id="MobiDB-lite"/>
    </source>
</evidence>
<accession>A0ABP9K7B9</accession>
<dbReference type="Proteomes" id="UP001500124">
    <property type="component" value="Unassembled WGS sequence"/>
</dbReference>
<gene>
    <name evidence="2" type="ORF">GCM10023336_18290</name>
</gene>
<comment type="caution">
    <text evidence="2">The sequence shown here is derived from an EMBL/GenBank/DDBJ whole genome shotgun (WGS) entry which is preliminary data.</text>
</comment>
<dbReference type="EMBL" id="BAABKC010000025">
    <property type="protein sequence ID" value="GAA5050496.1"/>
    <property type="molecule type" value="Genomic_DNA"/>
</dbReference>
<dbReference type="InterPro" id="IPR045684">
    <property type="entry name" value="DUF6191"/>
</dbReference>
<sequence length="80" mass="8518">MGGTTGGERAVFNAFEELFAPGRKHTSDEKRRLELTREDTGDGDPGRGPVDLGSGRIVVRLPRTPPEDSGPDQEAGPGED</sequence>
<keyword evidence="3" id="KW-1185">Reference proteome</keyword>
<reference evidence="3" key="1">
    <citation type="journal article" date="2019" name="Int. J. Syst. Evol. Microbiol.">
        <title>The Global Catalogue of Microorganisms (GCM) 10K type strain sequencing project: providing services to taxonomists for standard genome sequencing and annotation.</title>
        <authorList>
            <consortium name="The Broad Institute Genomics Platform"/>
            <consortium name="The Broad Institute Genome Sequencing Center for Infectious Disease"/>
            <person name="Wu L."/>
            <person name="Ma J."/>
        </authorList>
    </citation>
    <scope>NUCLEOTIDE SEQUENCE [LARGE SCALE GENOMIC DNA]</scope>
    <source>
        <strain evidence="3">JCM 18410</strain>
    </source>
</reference>
<organism evidence="2 3">
    <name type="scientific">Streptomyces similanensis</name>
    <dbReference type="NCBI Taxonomy" id="1274988"/>
    <lineage>
        <taxon>Bacteria</taxon>
        <taxon>Bacillati</taxon>
        <taxon>Actinomycetota</taxon>
        <taxon>Actinomycetes</taxon>
        <taxon>Kitasatosporales</taxon>
        <taxon>Streptomycetaceae</taxon>
        <taxon>Streptomyces</taxon>
    </lineage>
</organism>